<accession>A0A9P4P8U5</accession>
<dbReference type="EMBL" id="MU001509">
    <property type="protein sequence ID" value="KAF2439606.1"/>
    <property type="molecule type" value="Genomic_DNA"/>
</dbReference>
<dbReference type="AlphaFoldDB" id="A0A9P4P8U5"/>
<feature type="region of interest" description="Disordered" evidence="1">
    <location>
        <begin position="133"/>
        <end position="157"/>
    </location>
</feature>
<comment type="caution">
    <text evidence="2">The sequence shown here is derived from an EMBL/GenBank/DDBJ whole genome shotgun (WGS) entry which is preliminary data.</text>
</comment>
<dbReference type="Proteomes" id="UP000799764">
    <property type="component" value="Unassembled WGS sequence"/>
</dbReference>
<feature type="compositionally biased region" description="Basic and acidic residues" evidence="1">
    <location>
        <begin position="140"/>
        <end position="157"/>
    </location>
</feature>
<name>A0A9P4P8U5_9PLEO</name>
<evidence type="ECO:0000313" key="2">
    <source>
        <dbReference type="EMBL" id="KAF2439606.1"/>
    </source>
</evidence>
<evidence type="ECO:0000313" key="3">
    <source>
        <dbReference type="Proteomes" id="UP000799764"/>
    </source>
</evidence>
<evidence type="ECO:0000256" key="1">
    <source>
        <dbReference type="SAM" id="MobiDB-lite"/>
    </source>
</evidence>
<proteinExistence type="predicted"/>
<reference evidence="2" key="1">
    <citation type="journal article" date="2020" name="Stud. Mycol.">
        <title>101 Dothideomycetes genomes: a test case for predicting lifestyles and emergence of pathogens.</title>
        <authorList>
            <person name="Haridas S."/>
            <person name="Albert R."/>
            <person name="Binder M."/>
            <person name="Bloem J."/>
            <person name="Labutti K."/>
            <person name="Salamov A."/>
            <person name="Andreopoulos B."/>
            <person name="Baker S."/>
            <person name="Barry K."/>
            <person name="Bills G."/>
            <person name="Bluhm B."/>
            <person name="Cannon C."/>
            <person name="Castanera R."/>
            <person name="Culley D."/>
            <person name="Daum C."/>
            <person name="Ezra D."/>
            <person name="Gonzalez J."/>
            <person name="Henrissat B."/>
            <person name="Kuo A."/>
            <person name="Liang C."/>
            <person name="Lipzen A."/>
            <person name="Lutzoni F."/>
            <person name="Magnuson J."/>
            <person name="Mondo S."/>
            <person name="Nolan M."/>
            <person name="Ohm R."/>
            <person name="Pangilinan J."/>
            <person name="Park H.-J."/>
            <person name="Ramirez L."/>
            <person name="Alfaro M."/>
            <person name="Sun H."/>
            <person name="Tritt A."/>
            <person name="Yoshinaga Y."/>
            <person name="Zwiers L.-H."/>
            <person name="Turgeon B."/>
            <person name="Goodwin S."/>
            <person name="Spatafora J."/>
            <person name="Crous P."/>
            <person name="Grigoriev I."/>
        </authorList>
    </citation>
    <scope>NUCLEOTIDE SEQUENCE</scope>
    <source>
        <strain evidence="2">CBS 690.94</strain>
    </source>
</reference>
<organism evidence="2 3">
    <name type="scientific">Karstenula rhodostoma CBS 690.94</name>
    <dbReference type="NCBI Taxonomy" id="1392251"/>
    <lineage>
        <taxon>Eukaryota</taxon>
        <taxon>Fungi</taxon>
        <taxon>Dikarya</taxon>
        <taxon>Ascomycota</taxon>
        <taxon>Pezizomycotina</taxon>
        <taxon>Dothideomycetes</taxon>
        <taxon>Pleosporomycetidae</taxon>
        <taxon>Pleosporales</taxon>
        <taxon>Massarineae</taxon>
        <taxon>Didymosphaeriaceae</taxon>
        <taxon>Karstenula</taxon>
    </lineage>
</organism>
<protein>
    <submittedName>
        <fullName evidence="2">Uncharacterized protein</fullName>
    </submittedName>
</protein>
<gene>
    <name evidence="2" type="ORF">P171DRAFT_422239</name>
</gene>
<keyword evidence="3" id="KW-1185">Reference proteome</keyword>
<sequence>MLTHKLTWTGSGRALLIGANRQISERNNNVENGRQTVGGLNFTSGEPHSCSSSLRCQGPEIGITTTFPHLLTAAGSHPCKPGKKRGSIRIPQLGPYPDGATYTVRVTQGCAYVPQRGATLNMHMESWQQCMSANTPEDYTDSRRAEATGSKEKKSGY</sequence>